<evidence type="ECO:0000259" key="4">
    <source>
        <dbReference type="PROSITE" id="PS50995"/>
    </source>
</evidence>
<feature type="domain" description="HTH marR-type" evidence="4">
    <location>
        <begin position="44"/>
        <end position="176"/>
    </location>
</feature>
<dbReference type="InterPro" id="IPR000835">
    <property type="entry name" value="HTH_MarR-typ"/>
</dbReference>
<protein>
    <recommendedName>
        <fullName evidence="4">HTH marR-type domain-containing protein</fullName>
    </recommendedName>
</protein>
<proteinExistence type="predicted"/>
<evidence type="ECO:0000313" key="5">
    <source>
        <dbReference type="EMBL" id="ENW92946.1"/>
    </source>
</evidence>
<dbReference type="PANTHER" id="PTHR42756">
    <property type="entry name" value="TRANSCRIPTIONAL REGULATOR, MARR"/>
    <property type="match status" value="1"/>
</dbReference>
<dbReference type="PATRIC" id="fig|1217703.3.peg.2807"/>
<dbReference type="GO" id="GO:0003677">
    <property type="term" value="F:DNA binding"/>
    <property type="evidence" value="ECO:0007669"/>
    <property type="project" value="UniProtKB-KW"/>
</dbReference>
<dbReference type="HOGENOM" id="CLU_083287_18_6_6"/>
<reference evidence="5 6" key="1">
    <citation type="submission" date="2013-02" db="EMBL/GenBank/DDBJ databases">
        <title>The Genome Sequence of Acinetobacter sp. ANC 4105.</title>
        <authorList>
            <consortium name="The Broad Institute Genome Sequencing Platform"/>
            <consortium name="The Broad Institute Genome Sequencing Center for Infectious Disease"/>
            <person name="Cerqueira G."/>
            <person name="Feldgarden M."/>
            <person name="Courvalin P."/>
            <person name="Perichon B."/>
            <person name="Grillot-Courvalin C."/>
            <person name="Clermont D."/>
            <person name="Rocha E."/>
            <person name="Yoon E.-J."/>
            <person name="Nemec A."/>
            <person name="Walker B."/>
            <person name="Young S.K."/>
            <person name="Zeng Q."/>
            <person name="Gargeya S."/>
            <person name="Fitzgerald M."/>
            <person name="Haas B."/>
            <person name="Abouelleil A."/>
            <person name="Alvarado L."/>
            <person name="Arachchi H.M."/>
            <person name="Berlin A.M."/>
            <person name="Chapman S.B."/>
            <person name="Dewar J."/>
            <person name="Goldberg J."/>
            <person name="Griggs A."/>
            <person name="Gujja S."/>
            <person name="Hansen M."/>
            <person name="Howarth C."/>
            <person name="Imamovic A."/>
            <person name="Larimer J."/>
            <person name="McCowan C."/>
            <person name="Murphy C."/>
            <person name="Neiman D."/>
            <person name="Pearson M."/>
            <person name="Priest M."/>
            <person name="Roberts A."/>
            <person name="Saif S."/>
            <person name="Shea T."/>
            <person name="Sisk P."/>
            <person name="Sykes S."/>
            <person name="Wortman J."/>
            <person name="Nusbaum C."/>
            <person name="Birren B."/>
        </authorList>
    </citation>
    <scope>NUCLEOTIDE SEQUENCE [LARGE SCALE GENOMIC DNA]</scope>
    <source>
        <strain evidence="5 6">ANC 4105</strain>
    </source>
</reference>
<dbReference type="SUPFAM" id="SSF46785">
    <property type="entry name" value="Winged helix' DNA-binding domain"/>
    <property type="match status" value="1"/>
</dbReference>
<accession>N9MQC1</accession>
<keyword evidence="6" id="KW-1185">Reference proteome</keyword>
<evidence type="ECO:0000313" key="6">
    <source>
        <dbReference type="Proteomes" id="UP000013261"/>
    </source>
</evidence>
<evidence type="ECO:0000256" key="3">
    <source>
        <dbReference type="ARBA" id="ARBA00023163"/>
    </source>
</evidence>
<dbReference type="SMART" id="SM00347">
    <property type="entry name" value="HTH_MARR"/>
    <property type="match status" value="1"/>
</dbReference>
<keyword evidence="2" id="KW-0238">DNA-binding</keyword>
<dbReference type="AlphaFoldDB" id="N9MQC1"/>
<comment type="caution">
    <text evidence="5">The sequence shown here is derived from an EMBL/GenBank/DDBJ whole genome shotgun (WGS) entry which is preliminary data.</text>
</comment>
<gene>
    <name evidence="5" type="ORF">F904_02889</name>
</gene>
<evidence type="ECO:0000256" key="1">
    <source>
        <dbReference type="ARBA" id="ARBA00023015"/>
    </source>
</evidence>
<evidence type="ECO:0000256" key="2">
    <source>
        <dbReference type="ARBA" id="ARBA00023125"/>
    </source>
</evidence>
<dbReference type="PROSITE" id="PS50995">
    <property type="entry name" value="HTH_MARR_2"/>
    <property type="match status" value="1"/>
</dbReference>
<dbReference type="PANTHER" id="PTHR42756:SF1">
    <property type="entry name" value="TRANSCRIPTIONAL REPRESSOR OF EMRAB OPERON"/>
    <property type="match status" value="1"/>
</dbReference>
<dbReference type="Gene3D" id="1.10.10.10">
    <property type="entry name" value="Winged helix-like DNA-binding domain superfamily/Winged helix DNA-binding domain"/>
    <property type="match status" value="1"/>
</dbReference>
<dbReference type="InterPro" id="IPR036390">
    <property type="entry name" value="WH_DNA-bd_sf"/>
</dbReference>
<organism evidence="5 6">
    <name type="scientific">Acinetobacter dispersus</name>
    <dbReference type="NCBI Taxonomy" id="70348"/>
    <lineage>
        <taxon>Bacteria</taxon>
        <taxon>Pseudomonadati</taxon>
        <taxon>Pseudomonadota</taxon>
        <taxon>Gammaproteobacteria</taxon>
        <taxon>Moraxellales</taxon>
        <taxon>Moraxellaceae</taxon>
        <taxon>Acinetobacter</taxon>
    </lineage>
</organism>
<dbReference type="EMBL" id="APRL01000013">
    <property type="protein sequence ID" value="ENW92946.1"/>
    <property type="molecule type" value="Genomic_DNA"/>
</dbReference>
<dbReference type="eggNOG" id="COG1846">
    <property type="taxonomic scope" value="Bacteria"/>
</dbReference>
<name>N9MQC1_9GAMM</name>
<sequence length="181" mass="20576">MIKNKENVSNFCIMLNVHFYKSNDLAMLTHLEQFLPNNEPSSLQSYPFFWISQVNGKYTQLIEKSIKKLGIDNTRRKIILSTNALEQASITEIANLSTLKLTTATKAVYRLVEDDIVQVFSSESDERISMVKLTDKGKEMVEQINQISQVTLSGILNAFDDAELHQLNGQLKKLFDLMPSS</sequence>
<keyword evidence="3" id="KW-0804">Transcription</keyword>
<dbReference type="InterPro" id="IPR036388">
    <property type="entry name" value="WH-like_DNA-bd_sf"/>
</dbReference>
<dbReference type="Proteomes" id="UP000013261">
    <property type="component" value="Unassembled WGS sequence"/>
</dbReference>
<dbReference type="GO" id="GO:0003700">
    <property type="term" value="F:DNA-binding transcription factor activity"/>
    <property type="evidence" value="ECO:0007669"/>
    <property type="project" value="InterPro"/>
</dbReference>
<keyword evidence="1" id="KW-0805">Transcription regulation</keyword>